<evidence type="ECO:0000256" key="10">
    <source>
        <dbReference type="ARBA" id="ARBA00023136"/>
    </source>
</evidence>
<name>A0A3E2XLB6_9FIRM</name>
<evidence type="ECO:0000256" key="3">
    <source>
        <dbReference type="ARBA" id="ARBA00007931"/>
    </source>
</evidence>
<keyword evidence="4 14" id="KW-0645">Protease</keyword>
<dbReference type="Proteomes" id="UP000260773">
    <property type="component" value="Unassembled WGS sequence"/>
</dbReference>
<dbReference type="InterPro" id="IPR036034">
    <property type="entry name" value="PDZ_sf"/>
</dbReference>
<evidence type="ECO:0000259" key="12">
    <source>
        <dbReference type="SMART" id="SM00228"/>
    </source>
</evidence>
<dbReference type="AlphaFoldDB" id="A0A3E2XLB6"/>
<dbReference type="PANTHER" id="PTHR42837:SF2">
    <property type="entry name" value="MEMBRANE METALLOPROTEASE ARASP2, CHLOROPLASTIC-RELATED"/>
    <property type="match status" value="1"/>
</dbReference>
<feature type="transmembrane region" description="Helical" evidence="11">
    <location>
        <begin position="85"/>
        <end position="111"/>
    </location>
</feature>
<comment type="similarity">
    <text evidence="3 11">Belongs to the peptidase M50B family.</text>
</comment>
<dbReference type="EC" id="3.4.24.-" evidence="11"/>
<dbReference type="InterPro" id="IPR008915">
    <property type="entry name" value="Peptidase_M50"/>
</dbReference>
<dbReference type="CDD" id="cd06163">
    <property type="entry name" value="S2P-M50_PDZ_RseP-like"/>
    <property type="match status" value="1"/>
</dbReference>
<keyword evidence="5 11" id="KW-0812">Transmembrane</keyword>
<dbReference type="PANTHER" id="PTHR42837">
    <property type="entry name" value="REGULATOR OF SIGMA-E PROTEASE RSEP"/>
    <property type="match status" value="1"/>
</dbReference>
<feature type="transmembrane region" description="Helical" evidence="11">
    <location>
        <begin position="316"/>
        <end position="335"/>
    </location>
</feature>
<evidence type="ECO:0000313" key="13">
    <source>
        <dbReference type="EMBL" id="RGB76811.1"/>
    </source>
</evidence>
<dbReference type="GO" id="GO:0004222">
    <property type="term" value="F:metalloendopeptidase activity"/>
    <property type="evidence" value="ECO:0007669"/>
    <property type="project" value="InterPro"/>
</dbReference>
<accession>A0A3E2XLB6</accession>
<keyword evidence="16" id="KW-1185">Reference proteome</keyword>
<dbReference type="RefSeq" id="WP_117528805.1">
    <property type="nucleotide sequence ID" value="NZ_JAQCWV010000008.1"/>
</dbReference>
<evidence type="ECO:0000256" key="4">
    <source>
        <dbReference type="ARBA" id="ARBA00022670"/>
    </source>
</evidence>
<protein>
    <recommendedName>
        <fullName evidence="11">Zinc metalloprotease</fullName>
        <ecNumber evidence="11">3.4.24.-</ecNumber>
    </recommendedName>
</protein>
<evidence type="ECO:0000256" key="11">
    <source>
        <dbReference type="RuleBase" id="RU362031"/>
    </source>
</evidence>
<dbReference type="SUPFAM" id="SSF50156">
    <property type="entry name" value="PDZ domain-like"/>
    <property type="match status" value="1"/>
</dbReference>
<dbReference type="InterPro" id="IPR041489">
    <property type="entry name" value="PDZ_6"/>
</dbReference>
<dbReference type="Pfam" id="PF17820">
    <property type="entry name" value="PDZ_6"/>
    <property type="match status" value="1"/>
</dbReference>
<keyword evidence="10 11" id="KW-0472">Membrane</keyword>
<keyword evidence="9 11" id="KW-0482">Metalloprotease</keyword>
<evidence type="ECO:0000313" key="16">
    <source>
        <dbReference type="Proteomes" id="UP000261231"/>
    </source>
</evidence>
<dbReference type="NCBIfam" id="TIGR00054">
    <property type="entry name" value="RIP metalloprotease RseP"/>
    <property type="match status" value="1"/>
</dbReference>
<keyword evidence="6 11" id="KW-0378">Hydrolase</keyword>
<keyword evidence="11" id="KW-0479">Metal-binding</keyword>
<evidence type="ECO:0000313" key="15">
    <source>
        <dbReference type="Proteomes" id="UP000260773"/>
    </source>
</evidence>
<evidence type="ECO:0000313" key="14">
    <source>
        <dbReference type="EMBL" id="RGC46738.1"/>
    </source>
</evidence>
<dbReference type="EMBL" id="QVEP01000037">
    <property type="protein sequence ID" value="RGB76811.1"/>
    <property type="molecule type" value="Genomic_DNA"/>
</dbReference>
<feature type="domain" description="PDZ" evidence="12">
    <location>
        <begin position="107"/>
        <end position="175"/>
    </location>
</feature>
<evidence type="ECO:0000256" key="7">
    <source>
        <dbReference type="ARBA" id="ARBA00022833"/>
    </source>
</evidence>
<dbReference type="InterPro" id="IPR004387">
    <property type="entry name" value="Pept_M50_Zn"/>
</dbReference>
<comment type="subcellular location">
    <subcellularLocation>
        <location evidence="2">Membrane</location>
        <topology evidence="2">Multi-pass membrane protein</topology>
    </subcellularLocation>
</comment>
<keyword evidence="7 11" id="KW-0862">Zinc</keyword>
<dbReference type="CDD" id="cd23081">
    <property type="entry name" value="cpPDZ_EcRseP-like"/>
    <property type="match status" value="1"/>
</dbReference>
<dbReference type="Proteomes" id="UP000261231">
    <property type="component" value="Unassembled WGS sequence"/>
</dbReference>
<evidence type="ECO:0000256" key="1">
    <source>
        <dbReference type="ARBA" id="ARBA00001947"/>
    </source>
</evidence>
<proteinExistence type="inferred from homology"/>
<dbReference type="SMART" id="SM00228">
    <property type="entry name" value="PDZ"/>
    <property type="match status" value="1"/>
</dbReference>
<organism evidence="14 16">
    <name type="scientific">Coprococcus catus</name>
    <dbReference type="NCBI Taxonomy" id="116085"/>
    <lineage>
        <taxon>Bacteria</taxon>
        <taxon>Bacillati</taxon>
        <taxon>Bacillota</taxon>
        <taxon>Clostridia</taxon>
        <taxon>Lachnospirales</taxon>
        <taxon>Lachnospiraceae</taxon>
        <taxon>Coprococcus</taxon>
    </lineage>
</organism>
<reference evidence="15 16" key="1">
    <citation type="submission" date="2018-08" db="EMBL/GenBank/DDBJ databases">
        <title>A genome reference for cultivated species of the human gut microbiota.</title>
        <authorList>
            <person name="Zou Y."/>
            <person name="Xue W."/>
            <person name="Luo G."/>
        </authorList>
    </citation>
    <scope>NUCLEOTIDE SEQUENCE [LARGE SCALE GENOMIC DNA]</scope>
    <source>
        <strain evidence="13 15">AF45-17</strain>
        <strain evidence="14 16">AM28-39</strain>
    </source>
</reference>
<dbReference type="EMBL" id="QVFD01000008">
    <property type="protein sequence ID" value="RGC46738.1"/>
    <property type="molecule type" value="Genomic_DNA"/>
</dbReference>
<sequence>MKLIVALLVFGIIVIFHEFGHFIVAKKNGIVVEEFAVGMGPKLFGVRRGETEYTLRLLPLGGACMMLGEDTAEEVIPGSFNSKSVWARMAVVAAGPVFNFIMAFVCAVIIIGMNGYISGEILQVEDGSPAMEAGLEAGDIITKADRTSVHTFSDFRMHIALNQGRKCTITYIRDGEKHQTTVTPEMTDDGVYRIGIVGGVQEKPKFGGLLISSFYEVKSNIDLVIKSLEMMIQGQVSRSDVAGPVGMFQVIGDSYESAAKYGLRSVILTIADMILLLSANLGVMNLLPIPALDGGRLVFLIVEALRGKPVPRDKEGFVHMIGFVILMGIMVLVMFNDFARIFGF</sequence>
<dbReference type="Pfam" id="PF02163">
    <property type="entry name" value="Peptidase_M50"/>
    <property type="match status" value="1"/>
</dbReference>
<evidence type="ECO:0000256" key="5">
    <source>
        <dbReference type="ARBA" id="ARBA00022692"/>
    </source>
</evidence>
<dbReference type="GO" id="GO:0046872">
    <property type="term" value="F:metal ion binding"/>
    <property type="evidence" value="ECO:0007669"/>
    <property type="project" value="UniProtKB-KW"/>
</dbReference>
<dbReference type="InterPro" id="IPR001478">
    <property type="entry name" value="PDZ"/>
</dbReference>
<dbReference type="OrthoDB" id="9782003at2"/>
<feature type="transmembrane region" description="Helical" evidence="11">
    <location>
        <begin position="266"/>
        <end position="287"/>
    </location>
</feature>
<comment type="cofactor">
    <cofactor evidence="1 11">
        <name>Zn(2+)</name>
        <dbReference type="ChEBI" id="CHEBI:29105"/>
    </cofactor>
</comment>
<dbReference type="GO" id="GO:0006508">
    <property type="term" value="P:proteolysis"/>
    <property type="evidence" value="ECO:0007669"/>
    <property type="project" value="UniProtKB-KW"/>
</dbReference>
<dbReference type="GO" id="GO:0016020">
    <property type="term" value="C:membrane"/>
    <property type="evidence" value="ECO:0007669"/>
    <property type="project" value="UniProtKB-SubCell"/>
</dbReference>
<evidence type="ECO:0000256" key="8">
    <source>
        <dbReference type="ARBA" id="ARBA00022989"/>
    </source>
</evidence>
<evidence type="ECO:0000256" key="6">
    <source>
        <dbReference type="ARBA" id="ARBA00022801"/>
    </source>
</evidence>
<comment type="caution">
    <text evidence="14">The sequence shown here is derived from an EMBL/GenBank/DDBJ whole genome shotgun (WGS) entry which is preliminary data.</text>
</comment>
<evidence type="ECO:0000256" key="2">
    <source>
        <dbReference type="ARBA" id="ARBA00004141"/>
    </source>
</evidence>
<keyword evidence="8 11" id="KW-1133">Transmembrane helix</keyword>
<dbReference type="Gene3D" id="2.30.42.10">
    <property type="match status" value="1"/>
</dbReference>
<gene>
    <name evidence="14" type="primary">rseP</name>
    <name evidence="13" type="ORF">DW070_12830</name>
    <name evidence="14" type="ORF">DW747_09405</name>
</gene>
<evidence type="ECO:0000256" key="9">
    <source>
        <dbReference type="ARBA" id="ARBA00023049"/>
    </source>
</evidence>